<dbReference type="AlphaFoldDB" id="A0A165XRY0"/>
<dbReference type="EMBL" id="KV428328">
    <property type="protein sequence ID" value="KZT32481.1"/>
    <property type="molecule type" value="Genomic_DNA"/>
</dbReference>
<accession>A0A165XRY0</accession>
<dbReference type="Proteomes" id="UP000076798">
    <property type="component" value="Unassembled WGS sequence"/>
</dbReference>
<evidence type="ECO:0000313" key="2">
    <source>
        <dbReference type="Proteomes" id="UP000076798"/>
    </source>
</evidence>
<name>A0A165XRY0_9AGAM</name>
<organism evidence="1 2">
    <name type="scientific">Sistotremastrum suecicum HHB10207 ss-3</name>
    <dbReference type="NCBI Taxonomy" id="1314776"/>
    <lineage>
        <taxon>Eukaryota</taxon>
        <taxon>Fungi</taxon>
        <taxon>Dikarya</taxon>
        <taxon>Basidiomycota</taxon>
        <taxon>Agaricomycotina</taxon>
        <taxon>Agaricomycetes</taxon>
        <taxon>Sistotremastrales</taxon>
        <taxon>Sistotremastraceae</taxon>
        <taxon>Sistotremastrum</taxon>
    </lineage>
</organism>
<reference evidence="1 2" key="1">
    <citation type="journal article" date="2016" name="Mol. Biol. Evol.">
        <title>Comparative Genomics of Early-Diverging Mushroom-Forming Fungi Provides Insights into the Origins of Lignocellulose Decay Capabilities.</title>
        <authorList>
            <person name="Nagy L.G."/>
            <person name="Riley R."/>
            <person name="Tritt A."/>
            <person name="Adam C."/>
            <person name="Daum C."/>
            <person name="Floudas D."/>
            <person name="Sun H."/>
            <person name="Yadav J.S."/>
            <person name="Pangilinan J."/>
            <person name="Larsson K.H."/>
            <person name="Matsuura K."/>
            <person name="Barry K."/>
            <person name="Labutti K."/>
            <person name="Kuo R."/>
            <person name="Ohm R.A."/>
            <person name="Bhattacharya S.S."/>
            <person name="Shirouzu T."/>
            <person name="Yoshinaga Y."/>
            <person name="Martin F.M."/>
            <person name="Grigoriev I.V."/>
            <person name="Hibbett D.S."/>
        </authorList>
    </citation>
    <scope>NUCLEOTIDE SEQUENCE [LARGE SCALE GENOMIC DNA]</scope>
    <source>
        <strain evidence="1 2">HHB10207 ss-3</strain>
    </source>
</reference>
<proteinExistence type="predicted"/>
<keyword evidence="2" id="KW-1185">Reference proteome</keyword>
<gene>
    <name evidence="1" type="ORF">SISSUDRAFT_1055475</name>
</gene>
<evidence type="ECO:0000313" key="1">
    <source>
        <dbReference type="EMBL" id="KZT32481.1"/>
    </source>
</evidence>
<protein>
    <submittedName>
        <fullName evidence="1">Uncharacterized protein</fullName>
    </submittedName>
</protein>
<sequence>MIVIEAGTISAYDYLQNLSGLEYFLEQTRINCESVAGYQFLWERRGSWTGGYRDVLLSAKDKRLCMGGLGRMDGRWEDSGWRMDEAFGRLRDGHDTIGGGSRSIEYYADLFERMRKSVRNWSEEKSEKNARDLWTCLRWWSGSIEIERGTKNSRSVGEIGWRDGNEWHPIPRVHRFSLAQPHEYDISASRLRDGEWETIVGTQIAEYTRWSIDVSPGEEIYLRTFVSSLRTEDIANFFYGSALSLAKDFGADVRSLRLVSQSGFDVNASLTIFNEPPSTVYYFAYPPKPDSSVPDPPGFWSRCPCPLCSDCRLHADAAQVGFRVEPIVQYESITKPMLAVLQDFESNGFLPIPKITYASDPPFASITEVTDQHASNSTIVKRAKKRFGDALLSAFSKKRKTS</sequence>